<gene>
    <name evidence="2" type="ORF">ACFYXI_42195</name>
</gene>
<feature type="compositionally biased region" description="Basic residues" evidence="1">
    <location>
        <begin position="73"/>
        <end position="87"/>
    </location>
</feature>
<dbReference type="Proteomes" id="UP001602013">
    <property type="component" value="Unassembled WGS sequence"/>
</dbReference>
<proteinExistence type="predicted"/>
<dbReference type="EMBL" id="JBIASD010000070">
    <property type="protein sequence ID" value="MFF3672154.1"/>
    <property type="molecule type" value="Genomic_DNA"/>
</dbReference>
<keyword evidence="3" id="KW-1185">Reference proteome</keyword>
<comment type="caution">
    <text evidence="2">The sequence shown here is derived from an EMBL/GenBank/DDBJ whole genome shotgun (WGS) entry which is preliminary data.</text>
</comment>
<name>A0ABW6T4D6_9ACTN</name>
<accession>A0ABW6T4D6</accession>
<evidence type="ECO:0000313" key="2">
    <source>
        <dbReference type="EMBL" id="MFF3672154.1"/>
    </source>
</evidence>
<protein>
    <submittedName>
        <fullName evidence="2">Uncharacterized protein</fullName>
    </submittedName>
</protein>
<sequence>MGLGAGHVAGFGADTGHEQLRAAAQASQVKQAAAADAESVRFRGRGHAGGTPAGLNGSEPKNTVDTAYLTRAARARRPGGHAPHRVRPSAGFAGGQRQ</sequence>
<feature type="region of interest" description="Disordered" evidence="1">
    <location>
        <begin position="43"/>
        <end position="98"/>
    </location>
</feature>
<organism evidence="2 3">
    <name type="scientific">Microtetraspora malaysiensis</name>
    <dbReference type="NCBI Taxonomy" id="161358"/>
    <lineage>
        <taxon>Bacteria</taxon>
        <taxon>Bacillati</taxon>
        <taxon>Actinomycetota</taxon>
        <taxon>Actinomycetes</taxon>
        <taxon>Streptosporangiales</taxon>
        <taxon>Streptosporangiaceae</taxon>
        <taxon>Microtetraspora</taxon>
    </lineage>
</organism>
<evidence type="ECO:0000256" key="1">
    <source>
        <dbReference type="SAM" id="MobiDB-lite"/>
    </source>
</evidence>
<dbReference type="RefSeq" id="WP_387418317.1">
    <property type="nucleotide sequence ID" value="NZ_JBIASD010000070.1"/>
</dbReference>
<evidence type="ECO:0000313" key="3">
    <source>
        <dbReference type="Proteomes" id="UP001602013"/>
    </source>
</evidence>
<reference evidence="2 3" key="1">
    <citation type="submission" date="2024-10" db="EMBL/GenBank/DDBJ databases">
        <title>The Natural Products Discovery Center: Release of the First 8490 Sequenced Strains for Exploring Actinobacteria Biosynthetic Diversity.</title>
        <authorList>
            <person name="Kalkreuter E."/>
            <person name="Kautsar S.A."/>
            <person name="Yang D."/>
            <person name="Bader C.D."/>
            <person name="Teijaro C.N."/>
            <person name="Fluegel L."/>
            <person name="Davis C.M."/>
            <person name="Simpson J.R."/>
            <person name="Lauterbach L."/>
            <person name="Steele A.D."/>
            <person name="Gui C."/>
            <person name="Meng S."/>
            <person name="Li G."/>
            <person name="Viehrig K."/>
            <person name="Ye F."/>
            <person name="Su P."/>
            <person name="Kiefer A.F."/>
            <person name="Nichols A."/>
            <person name="Cepeda A.J."/>
            <person name="Yan W."/>
            <person name="Fan B."/>
            <person name="Jiang Y."/>
            <person name="Adhikari A."/>
            <person name="Zheng C.-J."/>
            <person name="Schuster L."/>
            <person name="Cowan T.M."/>
            <person name="Smanski M.J."/>
            <person name="Chevrette M.G."/>
            <person name="De Carvalho L.P.S."/>
            <person name="Shen B."/>
        </authorList>
    </citation>
    <scope>NUCLEOTIDE SEQUENCE [LARGE SCALE GENOMIC DNA]</scope>
    <source>
        <strain evidence="2 3">NPDC002173</strain>
    </source>
</reference>